<evidence type="ECO:0000256" key="4">
    <source>
        <dbReference type="HAMAP-Rule" id="MF_00545"/>
    </source>
</evidence>
<dbReference type="EMBL" id="CP009512">
    <property type="protein sequence ID" value="AKB63906.1"/>
    <property type="molecule type" value="Genomic_DNA"/>
</dbReference>
<dbReference type="GO" id="GO:0006412">
    <property type="term" value="P:translation"/>
    <property type="evidence" value="ECO:0007669"/>
    <property type="project" value="UniProtKB-UniRule"/>
</dbReference>
<keyword evidence="2 4" id="KW-0689">Ribosomal protein</keyword>
<evidence type="ECO:0000256" key="1">
    <source>
        <dbReference type="ARBA" id="ARBA00009680"/>
    </source>
</evidence>
<dbReference type="GO" id="GO:1990904">
    <property type="term" value="C:ribonucleoprotein complex"/>
    <property type="evidence" value="ECO:0007669"/>
    <property type="project" value="UniProtKB-KW"/>
</dbReference>
<dbReference type="GO" id="GO:0005840">
    <property type="term" value="C:ribosome"/>
    <property type="evidence" value="ECO:0007669"/>
    <property type="project" value="UniProtKB-KW"/>
</dbReference>
<protein>
    <recommendedName>
        <fullName evidence="4">Small ribosomal subunit protein eS24</fullName>
    </recommendedName>
</protein>
<dbReference type="Gene3D" id="3.30.70.330">
    <property type="match status" value="1"/>
</dbReference>
<evidence type="ECO:0000256" key="5">
    <source>
        <dbReference type="RuleBase" id="RU004381"/>
    </source>
</evidence>
<dbReference type="HAMAP" id="MF_00545">
    <property type="entry name" value="Ribosomal_eS24"/>
    <property type="match status" value="1"/>
</dbReference>
<name>A0A0E3LTQ0_METMZ</name>
<accession>A0A0E3LTQ0</accession>
<dbReference type="Proteomes" id="UP000033097">
    <property type="component" value="Chromosome"/>
</dbReference>
<gene>
    <name evidence="4" type="primary">rps24e</name>
    <name evidence="6" type="ORF">MSMAS_0710</name>
</gene>
<evidence type="ECO:0000313" key="6">
    <source>
        <dbReference type="EMBL" id="AKB63906.1"/>
    </source>
</evidence>
<dbReference type="GO" id="GO:0003735">
    <property type="term" value="F:structural constituent of ribosome"/>
    <property type="evidence" value="ECO:0007669"/>
    <property type="project" value="InterPro"/>
</dbReference>
<evidence type="ECO:0000256" key="2">
    <source>
        <dbReference type="ARBA" id="ARBA00022980"/>
    </source>
</evidence>
<keyword evidence="3 4" id="KW-0687">Ribonucleoprotein</keyword>
<dbReference type="InterPro" id="IPR012678">
    <property type="entry name" value="Ribosomal_uL23/eL15/eS24_sf"/>
</dbReference>
<dbReference type="GeneID" id="24863819"/>
<dbReference type="SMR" id="A0A0E3LTQ0"/>
<dbReference type="Pfam" id="PF01282">
    <property type="entry name" value="Ribosomal_S24e"/>
    <property type="match status" value="1"/>
</dbReference>
<dbReference type="InterPro" id="IPR018098">
    <property type="entry name" value="Ribosomal_eS24_CS"/>
</dbReference>
<dbReference type="PATRIC" id="fig|213585.10.peg.880"/>
<dbReference type="PROSITE" id="PS00529">
    <property type="entry name" value="RIBOSOMAL_S24E"/>
    <property type="match status" value="1"/>
</dbReference>
<dbReference type="PANTHER" id="PTHR10496">
    <property type="entry name" value="40S RIBOSOMAL PROTEIN S24"/>
    <property type="match status" value="1"/>
</dbReference>
<dbReference type="InterPro" id="IPR001976">
    <property type="entry name" value="Ribosomal_eS24"/>
</dbReference>
<dbReference type="HOGENOM" id="CLU_107248_3_1_2"/>
<dbReference type="AlphaFoldDB" id="A0A0E3LTQ0"/>
<dbReference type="SUPFAM" id="SSF54189">
    <property type="entry name" value="Ribosomal proteins S24e, L23 and L15e"/>
    <property type="match status" value="1"/>
</dbReference>
<evidence type="ECO:0000313" key="7">
    <source>
        <dbReference type="Proteomes" id="UP000033097"/>
    </source>
</evidence>
<organism evidence="6 7">
    <name type="scientific">Methanosarcina mazei S-6</name>
    <dbReference type="NCBI Taxonomy" id="213585"/>
    <lineage>
        <taxon>Archaea</taxon>
        <taxon>Methanobacteriati</taxon>
        <taxon>Methanobacteriota</taxon>
        <taxon>Stenosarchaea group</taxon>
        <taxon>Methanomicrobia</taxon>
        <taxon>Methanosarcinales</taxon>
        <taxon>Methanosarcinaceae</taxon>
        <taxon>Methanosarcina</taxon>
    </lineage>
</organism>
<dbReference type="STRING" id="213585.MSMAS_0710"/>
<dbReference type="KEGG" id="mmj:MSMAS_0710"/>
<proteinExistence type="inferred from homology"/>
<sequence>MDIKIIKDKKNPLLNRRELDFIVKYEGSTPSRNDVRNKLAAMLNAPLELLVIQRIKTEYGMQESKGYAKLYEDADRMKQVEQEYVLKRNAVPGSETEGEEA</sequence>
<evidence type="ECO:0000256" key="3">
    <source>
        <dbReference type="ARBA" id="ARBA00023274"/>
    </source>
</evidence>
<reference evidence="6 7" key="1">
    <citation type="submission" date="2014-07" db="EMBL/GenBank/DDBJ databases">
        <title>Methanogenic archaea and the global carbon cycle.</title>
        <authorList>
            <person name="Henriksen J.R."/>
            <person name="Luke J."/>
            <person name="Reinhart S."/>
            <person name="Benedict M.N."/>
            <person name="Youngblut N.D."/>
            <person name="Metcalf M.E."/>
            <person name="Whitaker R.J."/>
            <person name="Metcalf W.W."/>
        </authorList>
    </citation>
    <scope>NUCLEOTIDE SEQUENCE [LARGE SCALE GENOMIC DNA]</scope>
    <source>
        <strain evidence="6 7">S-6</strain>
    </source>
</reference>
<dbReference type="RefSeq" id="WP_011032550.1">
    <property type="nucleotide sequence ID" value="NZ_CP009512.1"/>
</dbReference>
<dbReference type="InterPro" id="IPR012677">
    <property type="entry name" value="Nucleotide-bd_a/b_plait_sf"/>
</dbReference>
<comment type="similarity">
    <text evidence="1 4 5">Belongs to the eukaryotic ribosomal protein eS24 family.</text>
</comment>